<keyword evidence="1" id="KW-0812">Transmembrane</keyword>
<dbReference type="RefSeq" id="WP_169256744.1">
    <property type="nucleotide sequence ID" value="NZ_WTVN01000022.1"/>
</dbReference>
<evidence type="ECO:0000256" key="1">
    <source>
        <dbReference type="SAM" id="Phobius"/>
    </source>
</evidence>
<organism evidence="2 3">
    <name type="scientific">Aromatoleum toluvorans</name>
    <dbReference type="NCBI Taxonomy" id="92002"/>
    <lineage>
        <taxon>Bacteria</taxon>
        <taxon>Pseudomonadati</taxon>
        <taxon>Pseudomonadota</taxon>
        <taxon>Betaproteobacteria</taxon>
        <taxon>Rhodocyclales</taxon>
        <taxon>Rhodocyclaceae</taxon>
        <taxon>Aromatoleum</taxon>
    </lineage>
</organism>
<proteinExistence type="predicted"/>
<comment type="caution">
    <text evidence="2">The sequence shown here is derived from an EMBL/GenBank/DDBJ whole genome shotgun (WGS) entry which is preliminary data.</text>
</comment>
<keyword evidence="3" id="KW-1185">Reference proteome</keyword>
<gene>
    <name evidence="2" type="ORF">GPA22_14290</name>
</gene>
<keyword evidence="1" id="KW-0472">Membrane</keyword>
<evidence type="ECO:0000313" key="3">
    <source>
        <dbReference type="Proteomes" id="UP000623795"/>
    </source>
</evidence>
<accession>A0ABX1Q256</accession>
<feature type="transmembrane region" description="Helical" evidence="1">
    <location>
        <begin position="9"/>
        <end position="27"/>
    </location>
</feature>
<dbReference type="EMBL" id="WTVN01000022">
    <property type="protein sequence ID" value="NMG44892.1"/>
    <property type="molecule type" value="Genomic_DNA"/>
</dbReference>
<evidence type="ECO:0000313" key="2">
    <source>
        <dbReference type="EMBL" id="NMG44892.1"/>
    </source>
</evidence>
<sequence length="470" mass="49049">MFSITFRSALLAFLAAMLVWALVLGWWQAGGYQPGAADLVTHLIVLPASLLAGFRLLYSFIEHLRAPGVDAASSGALGATTLMDSPPLPADRDERSSRVHLIGHALLSAHGTDAAQVAEASRQGCAPVLDDELRDVNGFPVFAARVPSLPIDEVTEQLNGLGAAAMTPALDDEDLRTLAMLHMTLPLALDEIAEMVVREPRALRSVIWLTSRAWPDARRTRLTEWLRREHLAPRGVEAVSVEVRCVRDDAQAFEAIDQLIADLNRQTTPAIVLVMGAVSHVGEGTVAQWQAESRLFMANMQEGLIPGEAAAVMLLANAAGAALTPGRPAALMSRAASGRSEHSAHAAASRALVGSCIDAALAGAGLNASDIANVFADADHRAGIARQLLPTLVERFPALEPFVDTLTLGTATGFASPIGGLVALLCAVDAVSTSNGAALCLTCQSPLASAAMIVHAGGSPSVSANAHPNA</sequence>
<protein>
    <submittedName>
        <fullName evidence="2">Uncharacterized protein</fullName>
    </submittedName>
</protein>
<feature type="transmembrane region" description="Helical" evidence="1">
    <location>
        <begin position="39"/>
        <end position="58"/>
    </location>
</feature>
<keyword evidence="1" id="KW-1133">Transmembrane helix</keyword>
<reference evidence="2 3" key="1">
    <citation type="submission" date="2019-12" db="EMBL/GenBank/DDBJ databases">
        <title>Comparative genomics gives insights into the taxonomy of the Azoarcus-Aromatoleum group and reveals separate origins of nif in the plant-associated Azoarcus and non-plant-associated Aromatoleum sub-groups.</title>
        <authorList>
            <person name="Lafos M."/>
            <person name="Maluk M."/>
            <person name="Batista M."/>
            <person name="Junghare M."/>
            <person name="Carmona M."/>
            <person name="Faoro H."/>
            <person name="Cruz L.M."/>
            <person name="Battistoni F."/>
            <person name="De Souza E."/>
            <person name="Pedrosa F."/>
            <person name="Chen W.-M."/>
            <person name="Poole P.S."/>
            <person name="Dixon R.A."/>
            <person name="James E.K."/>
        </authorList>
    </citation>
    <scope>NUCLEOTIDE SEQUENCE [LARGE SCALE GENOMIC DNA]</scope>
    <source>
        <strain evidence="2 3">Td21</strain>
    </source>
</reference>
<name>A0ABX1Q256_9RHOO</name>
<dbReference type="Proteomes" id="UP000623795">
    <property type="component" value="Unassembled WGS sequence"/>
</dbReference>